<dbReference type="RefSeq" id="WP_015613610.1">
    <property type="nucleotide sequence ID" value="NC_021182.1"/>
</dbReference>
<protein>
    <submittedName>
        <fullName evidence="2">Sortase-like acyltransferase</fullName>
    </submittedName>
</protein>
<proteinExistence type="predicted"/>
<sequence length="204" mass="23917">MAINKKIRLTTEADTASILEIYTPFITDTVITFEYEIPTIKSFSERIFNIQKKYPWLVCEINHKIVGYAYASQFAERAAFDWSVEFSIYINSKYHGMKIGKALYFSLFELLKLQGYYNIYAKITYPNIKSEGLHKALGFKPVGIYRNVAFKFDSWRDLICYELKLMDYPKAPETPKTIDKINNTTEFEEILQKAESLIEIYKVK</sequence>
<evidence type="ECO:0000313" key="2">
    <source>
        <dbReference type="EMBL" id="AGK95283.1"/>
    </source>
</evidence>
<gene>
    <name evidence="2" type="ORF">Clopa_0216</name>
</gene>
<dbReference type="HOGENOM" id="CLU_013985_4_2_9"/>
<dbReference type="PANTHER" id="PTHR43072">
    <property type="entry name" value="N-ACETYLTRANSFERASE"/>
    <property type="match status" value="1"/>
</dbReference>
<dbReference type="Proteomes" id="UP000013523">
    <property type="component" value="Chromosome"/>
</dbReference>
<reference evidence="2 3" key="1">
    <citation type="submission" date="2012-01" db="EMBL/GenBank/DDBJ databases">
        <title>Complete sequence of chromosome of Clostridium pasteurianum BC1.</title>
        <authorList>
            <consortium name="US DOE Joint Genome Institute"/>
            <person name="Lucas S."/>
            <person name="Han J."/>
            <person name="Lapidus A."/>
            <person name="Cheng J.-F."/>
            <person name="Goodwin L."/>
            <person name="Pitluck S."/>
            <person name="Peters L."/>
            <person name="Mikhailova N."/>
            <person name="Teshima H."/>
            <person name="Detter J.C."/>
            <person name="Han C."/>
            <person name="Tapia R."/>
            <person name="Land M."/>
            <person name="Hauser L."/>
            <person name="Kyrpides N."/>
            <person name="Ivanova N."/>
            <person name="Pagani I."/>
            <person name="Dunn J."/>
            <person name="Taghavi S."/>
            <person name="Francis A."/>
            <person name="van der Lelie D."/>
            <person name="Woyke T."/>
        </authorList>
    </citation>
    <scope>NUCLEOTIDE SEQUENCE [LARGE SCALE GENOMIC DNA]</scope>
    <source>
        <strain evidence="2 3">BC1</strain>
    </source>
</reference>
<dbReference type="Pfam" id="PF13420">
    <property type="entry name" value="Acetyltransf_4"/>
    <property type="match status" value="1"/>
</dbReference>
<dbReference type="InterPro" id="IPR000182">
    <property type="entry name" value="GNAT_dom"/>
</dbReference>
<dbReference type="Gene3D" id="3.40.630.30">
    <property type="match status" value="1"/>
</dbReference>
<evidence type="ECO:0000313" key="3">
    <source>
        <dbReference type="Proteomes" id="UP000013523"/>
    </source>
</evidence>
<dbReference type="PROSITE" id="PS51186">
    <property type="entry name" value="GNAT"/>
    <property type="match status" value="1"/>
</dbReference>
<keyword evidence="3" id="KW-1185">Reference proteome</keyword>
<keyword evidence="2" id="KW-0012">Acyltransferase</keyword>
<dbReference type="InterPro" id="IPR016181">
    <property type="entry name" value="Acyl_CoA_acyltransferase"/>
</dbReference>
<dbReference type="KEGG" id="cpas:Clopa_0216"/>
<feature type="domain" description="N-acetyltransferase" evidence="1">
    <location>
        <begin position="5"/>
        <end position="167"/>
    </location>
</feature>
<accession>R4JYB5</accession>
<dbReference type="PANTHER" id="PTHR43072:SF8">
    <property type="entry name" value="ACYLTRANSFERASE FABY-RELATED"/>
    <property type="match status" value="1"/>
</dbReference>
<dbReference type="PATRIC" id="fig|86416.3.peg.187"/>
<keyword evidence="2" id="KW-0808">Transferase</keyword>
<dbReference type="eggNOG" id="COG1247">
    <property type="taxonomic scope" value="Bacteria"/>
</dbReference>
<dbReference type="CDD" id="cd04301">
    <property type="entry name" value="NAT_SF"/>
    <property type="match status" value="1"/>
</dbReference>
<organism evidence="2 3">
    <name type="scientific">Clostridium pasteurianum BC1</name>
    <dbReference type="NCBI Taxonomy" id="86416"/>
    <lineage>
        <taxon>Bacteria</taxon>
        <taxon>Bacillati</taxon>
        <taxon>Bacillota</taxon>
        <taxon>Clostridia</taxon>
        <taxon>Eubacteriales</taxon>
        <taxon>Clostridiaceae</taxon>
        <taxon>Clostridium</taxon>
    </lineage>
</organism>
<dbReference type="GO" id="GO:0016747">
    <property type="term" value="F:acyltransferase activity, transferring groups other than amino-acyl groups"/>
    <property type="evidence" value="ECO:0007669"/>
    <property type="project" value="InterPro"/>
</dbReference>
<evidence type="ECO:0000259" key="1">
    <source>
        <dbReference type="PROSITE" id="PS51186"/>
    </source>
</evidence>
<dbReference type="OrthoDB" id="9798006at2"/>
<dbReference type="AlphaFoldDB" id="R4JYB5"/>
<dbReference type="SUPFAM" id="SSF55729">
    <property type="entry name" value="Acyl-CoA N-acyltransferases (Nat)"/>
    <property type="match status" value="1"/>
</dbReference>
<dbReference type="EMBL" id="CP003261">
    <property type="protein sequence ID" value="AGK95283.1"/>
    <property type="molecule type" value="Genomic_DNA"/>
</dbReference>
<name>R4JYB5_CLOPA</name>